<dbReference type="AlphaFoldDB" id="A0A250JAF8"/>
<evidence type="ECO:0000259" key="2">
    <source>
        <dbReference type="Pfam" id="PF20032"/>
    </source>
</evidence>
<keyword evidence="1" id="KW-0472">Membrane</keyword>
<keyword evidence="1" id="KW-1133">Transmembrane helix</keyword>
<protein>
    <recommendedName>
        <fullName evidence="2">ADYC domain-containing protein</fullName>
    </recommendedName>
</protein>
<dbReference type="EMBL" id="CP022098">
    <property type="protein sequence ID" value="ATB40487.1"/>
    <property type="molecule type" value="Genomic_DNA"/>
</dbReference>
<keyword evidence="1" id="KW-0812">Transmembrane</keyword>
<dbReference type="Proteomes" id="UP000217257">
    <property type="component" value="Chromosome"/>
</dbReference>
<feature type="transmembrane region" description="Helical" evidence="1">
    <location>
        <begin position="21"/>
        <end position="38"/>
    </location>
</feature>
<reference evidence="3" key="1">
    <citation type="submission" date="2017-06" db="EMBL/GenBank/DDBJ databases">
        <title>Sequencing and comparative analysis of myxobacterial genomes.</title>
        <authorList>
            <person name="Rupp O."/>
            <person name="Goesmann A."/>
            <person name="Sogaard-Andersen L."/>
        </authorList>
    </citation>
    <scope>NUCLEOTIDE SEQUENCE [LARGE SCALE GENOMIC DNA]</scope>
    <source>
        <strain evidence="3">DSM 52655</strain>
    </source>
</reference>
<sequence length="416" mass="45314">MDATKTHGVETREVGGWRWSWLIGMALATVVSGCWWGVRQPIPGGPGPGPGMTCPGGPHCGIQRSLLEQIDENCPTGNCDPGGSGNAKGIYTAEGGNYCFKVQGEPFFCPEAFINTPTGVVLEMRYLDEPRRLVQPRVRGKLAADSKPVEVLAIHGDRTELSIKYRVQGEAKESIAKGDGLEALILGLDVLSTGSGSPLMAYELRFSAHQPPKPDTTTDRVHRYTLEYRNARADGAWIRHCEADVGGAVVSFLQGQRVSGVNASVKLDSQVTSMGCEQGSLVTCLAWGFTPWDSSTGVRDETRDYVYRSCLQAKRAAYFVGHRDFKSYTKKGTMIEKWDQYASGEGEPVERIEALWSPQGAVCFNPENRRRPDAEAWAGQDPHHLKTYGVGPCASKDFSTAGKLFTGIPPEELAKP</sequence>
<dbReference type="InterPro" id="IPR045426">
    <property type="entry name" value="ADYC"/>
</dbReference>
<dbReference type="PROSITE" id="PS51257">
    <property type="entry name" value="PROKAR_LIPOPROTEIN"/>
    <property type="match status" value="1"/>
</dbReference>
<proteinExistence type="predicted"/>
<gene>
    <name evidence="3" type="ORF">CYFUS_005936</name>
</gene>
<evidence type="ECO:0000256" key="1">
    <source>
        <dbReference type="SAM" id="Phobius"/>
    </source>
</evidence>
<organism evidence="3">
    <name type="scientific">Cystobacter fuscus</name>
    <dbReference type="NCBI Taxonomy" id="43"/>
    <lineage>
        <taxon>Bacteria</taxon>
        <taxon>Pseudomonadati</taxon>
        <taxon>Myxococcota</taxon>
        <taxon>Myxococcia</taxon>
        <taxon>Myxococcales</taxon>
        <taxon>Cystobacterineae</taxon>
        <taxon>Archangiaceae</taxon>
        <taxon>Cystobacter</taxon>
    </lineage>
</organism>
<accession>A0A250JAF8</accession>
<dbReference type="KEGG" id="cfus:CYFUS_005936"/>
<name>A0A250JAF8_9BACT</name>
<feature type="domain" description="ADYC" evidence="2">
    <location>
        <begin position="202"/>
        <end position="369"/>
    </location>
</feature>
<dbReference type="RefSeq" id="WP_095988347.1">
    <property type="nucleotide sequence ID" value="NZ_CP022098.1"/>
</dbReference>
<evidence type="ECO:0000313" key="3">
    <source>
        <dbReference type="EMBL" id="ATB40487.1"/>
    </source>
</evidence>
<dbReference type="Pfam" id="PF20032">
    <property type="entry name" value="ADYC"/>
    <property type="match status" value="1"/>
</dbReference>